<accession>R7YNZ2</accession>
<protein>
    <recommendedName>
        <fullName evidence="1">A to I editase domain-containing protein</fullName>
    </recommendedName>
</protein>
<dbReference type="AlphaFoldDB" id="R7YNZ2"/>
<feature type="domain" description="A to I editase" evidence="1">
    <location>
        <begin position="1"/>
        <end position="319"/>
    </location>
</feature>
<dbReference type="STRING" id="1168221.R7YNZ2"/>
<dbReference type="GO" id="GO:0002100">
    <property type="term" value="P:tRNA wobble adenosine to inosine editing"/>
    <property type="evidence" value="ECO:0007669"/>
    <property type="project" value="InterPro"/>
</dbReference>
<dbReference type="RefSeq" id="XP_007778713.1">
    <property type="nucleotide sequence ID" value="XM_007780523.1"/>
</dbReference>
<dbReference type="InterPro" id="IPR042935">
    <property type="entry name" value="Tad1"/>
</dbReference>
<dbReference type="GO" id="GO:0043829">
    <property type="term" value="F:tRNA-specific adenosine-37 deaminase activity"/>
    <property type="evidence" value="ECO:0007669"/>
    <property type="project" value="TreeGrafter"/>
</dbReference>
<dbReference type="PANTHER" id="PTHR47803:SF1">
    <property type="entry name" value="TRNA-SPECIFIC ADENOSINE DEAMINASE 1"/>
    <property type="match status" value="1"/>
</dbReference>
<proteinExistence type="predicted"/>
<reference evidence="3" key="1">
    <citation type="submission" date="2012-06" db="EMBL/GenBank/DDBJ databases">
        <title>The genome sequence of Coniosporium apollinis CBS 100218.</title>
        <authorList>
            <consortium name="The Broad Institute Genome Sequencing Platform"/>
            <person name="Cuomo C."/>
            <person name="Gorbushina A."/>
            <person name="Noack S."/>
            <person name="Walker B."/>
            <person name="Young S.K."/>
            <person name="Zeng Q."/>
            <person name="Gargeya S."/>
            <person name="Fitzgerald M."/>
            <person name="Haas B."/>
            <person name="Abouelleil A."/>
            <person name="Alvarado L."/>
            <person name="Arachchi H.M."/>
            <person name="Berlin A.M."/>
            <person name="Chapman S.B."/>
            <person name="Goldberg J."/>
            <person name="Griggs A."/>
            <person name="Gujja S."/>
            <person name="Hansen M."/>
            <person name="Howarth C."/>
            <person name="Imamovic A."/>
            <person name="Larimer J."/>
            <person name="McCowan C."/>
            <person name="Montmayeur A."/>
            <person name="Murphy C."/>
            <person name="Neiman D."/>
            <person name="Pearson M."/>
            <person name="Priest M."/>
            <person name="Roberts A."/>
            <person name="Saif S."/>
            <person name="Shea T."/>
            <person name="Sisk P."/>
            <person name="Sykes S."/>
            <person name="Wortman J."/>
            <person name="Nusbaum C."/>
            <person name="Birren B."/>
        </authorList>
    </citation>
    <scope>NUCLEOTIDE SEQUENCE [LARGE SCALE GENOMIC DNA]</scope>
    <source>
        <strain evidence="3">CBS 100218</strain>
    </source>
</reference>
<dbReference type="OrthoDB" id="10268011at2759"/>
<name>R7YNZ2_CONA1</name>
<dbReference type="Proteomes" id="UP000016924">
    <property type="component" value="Unassembled WGS sequence"/>
</dbReference>
<dbReference type="OMA" id="PDIKIYM"/>
<dbReference type="HOGENOM" id="CLU_005382_2_1_1"/>
<dbReference type="InterPro" id="IPR002466">
    <property type="entry name" value="A_deamin"/>
</dbReference>
<dbReference type="PANTHER" id="PTHR47803">
    <property type="entry name" value="TRNA-SPECIFIC ADENOSINE DEAMINASE 1"/>
    <property type="match status" value="1"/>
</dbReference>
<organism evidence="2 3">
    <name type="scientific">Coniosporium apollinis (strain CBS 100218)</name>
    <name type="common">Rock-inhabiting black yeast</name>
    <dbReference type="NCBI Taxonomy" id="1168221"/>
    <lineage>
        <taxon>Eukaryota</taxon>
        <taxon>Fungi</taxon>
        <taxon>Dikarya</taxon>
        <taxon>Ascomycota</taxon>
        <taxon>Pezizomycotina</taxon>
        <taxon>Dothideomycetes</taxon>
        <taxon>Dothideomycetes incertae sedis</taxon>
        <taxon>Coniosporium</taxon>
    </lineage>
</organism>
<sequence>MKCLPSSKLPLASGNVLHDWHAEILAIRAFNSFLVQECAGLLASASTSTAFIRRRKEAEMSSTLFQPFAIKDDVGIHMYCSEAPCGDASMELTMDAQDDATPWDVPLSPASVACPESRVSAAPELRGRGYFSELGIVRRKPSRPDAPPTLSKSCTDKLALKQCTGLLSCLTSLLLVPTTAYLHTLVLPASQHVSAATERAFGPKGRMNALSLSLAERWKGGYKYTPFEVKTTSKEFEWSRRSGTAAQKMVACNLSAVYTPKWQETLIGGVLQGRKQFDPKGASRISRRSVWMAVADISAMLAMPALVRATRKRRYAEVKDDGLQTDRRMVINDAKGVALKGWVENAGDDMFALDDGSKV</sequence>
<gene>
    <name evidence="2" type="ORF">W97_02623</name>
</gene>
<dbReference type="PROSITE" id="PS50141">
    <property type="entry name" value="A_DEAMIN_EDITASE"/>
    <property type="match status" value="1"/>
</dbReference>
<dbReference type="eggNOG" id="KOG2777">
    <property type="taxonomic scope" value="Eukaryota"/>
</dbReference>
<dbReference type="GeneID" id="19899934"/>
<evidence type="ECO:0000259" key="1">
    <source>
        <dbReference type="PROSITE" id="PS50141"/>
    </source>
</evidence>
<dbReference type="SMART" id="SM00552">
    <property type="entry name" value="ADEAMc"/>
    <property type="match status" value="1"/>
</dbReference>
<dbReference type="Pfam" id="PF02137">
    <property type="entry name" value="A_deamin"/>
    <property type="match status" value="1"/>
</dbReference>
<keyword evidence="3" id="KW-1185">Reference proteome</keyword>
<dbReference type="GO" id="GO:0003723">
    <property type="term" value="F:RNA binding"/>
    <property type="evidence" value="ECO:0007669"/>
    <property type="project" value="InterPro"/>
</dbReference>
<evidence type="ECO:0000313" key="2">
    <source>
        <dbReference type="EMBL" id="EON63396.1"/>
    </source>
</evidence>
<dbReference type="EMBL" id="JH767563">
    <property type="protein sequence ID" value="EON63396.1"/>
    <property type="molecule type" value="Genomic_DNA"/>
</dbReference>
<evidence type="ECO:0000313" key="3">
    <source>
        <dbReference type="Proteomes" id="UP000016924"/>
    </source>
</evidence>